<organism evidence="1 2">
    <name type="scientific">Thiopseudomonas acetoxidans</name>
    <dbReference type="NCBI Taxonomy" id="3041622"/>
    <lineage>
        <taxon>Bacteria</taxon>
        <taxon>Pseudomonadati</taxon>
        <taxon>Pseudomonadota</taxon>
        <taxon>Gammaproteobacteria</taxon>
        <taxon>Pseudomonadales</taxon>
        <taxon>Pseudomonadaceae</taxon>
        <taxon>Thiopseudomonas</taxon>
    </lineage>
</organism>
<sequence>MDLHIDDFYRDAALGLVNLYQAFPRKITLYLDDLVGILPRDEVGLPHPRQLQCLSTLLWLANEGYVRYESTIGYDAVDQIELTRKGFIRLSSTQHPFSQGLEHLPPSVFRVQGSLVQQIRQHLRAQNSEALIQVMQHFFSVE</sequence>
<protein>
    <submittedName>
        <fullName evidence="1">Uncharacterized protein</fullName>
    </submittedName>
</protein>
<dbReference type="EMBL" id="JAUCDY010000017">
    <property type="protein sequence ID" value="MDM7858855.1"/>
    <property type="molecule type" value="Genomic_DNA"/>
</dbReference>
<accession>A0ABT7SRQ3</accession>
<keyword evidence="2" id="KW-1185">Reference proteome</keyword>
<proteinExistence type="predicted"/>
<comment type="caution">
    <text evidence="1">The sequence shown here is derived from an EMBL/GenBank/DDBJ whole genome shotgun (WGS) entry which is preliminary data.</text>
</comment>
<dbReference type="Proteomes" id="UP001241056">
    <property type="component" value="Unassembled WGS sequence"/>
</dbReference>
<evidence type="ECO:0000313" key="2">
    <source>
        <dbReference type="Proteomes" id="UP001241056"/>
    </source>
</evidence>
<name>A0ABT7SRQ3_9GAMM</name>
<evidence type="ECO:0000313" key="1">
    <source>
        <dbReference type="EMBL" id="MDM7858855.1"/>
    </source>
</evidence>
<reference evidence="1 2" key="1">
    <citation type="submission" date="2023-06" db="EMBL/GenBank/DDBJ databases">
        <title>Thiopseudomonas sp. CY1220 draft genome sequence.</title>
        <authorList>
            <person name="Zhao G."/>
            <person name="An M."/>
        </authorList>
    </citation>
    <scope>NUCLEOTIDE SEQUENCE [LARGE SCALE GENOMIC DNA]</scope>
    <source>
        <strain evidence="1 2">CY1220</strain>
    </source>
</reference>
<dbReference type="RefSeq" id="WP_289411705.1">
    <property type="nucleotide sequence ID" value="NZ_JAUCDY010000017.1"/>
</dbReference>
<gene>
    <name evidence="1" type="ORF">QEZ41_11335</name>
</gene>